<feature type="domain" description="Schlafen AlbA-2" evidence="1">
    <location>
        <begin position="32"/>
        <end position="162"/>
    </location>
</feature>
<accession>A0ABZ1EVT8</accession>
<protein>
    <submittedName>
        <fullName evidence="2">ATP-binding protein</fullName>
    </submittedName>
</protein>
<dbReference type="Pfam" id="PF04326">
    <property type="entry name" value="SLFN_AlbA_2"/>
    <property type="match status" value="1"/>
</dbReference>
<evidence type="ECO:0000313" key="2">
    <source>
        <dbReference type="EMBL" id="WSB08212.1"/>
    </source>
</evidence>
<proteinExistence type="predicted"/>
<dbReference type="GO" id="GO:0005524">
    <property type="term" value="F:ATP binding"/>
    <property type="evidence" value="ECO:0007669"/>
    <property type="project" value="UniProtKB-KW"/>
</dbReference>
<gene>
    <name evidence="2" type="ORF">OG849_13600</name>
</gene>
<dbReference type="Gene3D" id="3.30.950.30">
    <property type="entry name" value="Schlafen, AAA domain"/>
    <property type="match status" value="1"/>
</dbReference>
<dbReference type="InterPro" id="IPR007421">
    <property type="entry name" value="Schlafen_AlbA_2_dom"/>
</dbReference>
<keyword evidence="2" id="KW-0547">Nucleotide-binding</keyword>
<dbReference type="RefSeq" id="WP_326705384.1">
    <property type="nucleotide sequence ID" value="NZ_CP109083.1"/>
</dbReference>
<dbReference type="Proteomes" id="UP001356428">
    <property type="component" value="Chromosome"/>
</dbReference>
<evidence type="ECO:0000259" key="1">
    <source>
        <dbReference type="Pfam" id="PF04326"/>
    </source>
</evidence>
<keyword evidence="2" id="KW-0067">ATP-binding</keyword>
<name>A0ABZ1EVT8_9ACTN</name>
<dbReference type="InterPro" id="IPR038461">
    <property type="entry name" value="Schlafen_AlbA_2_dom_sf"/>
</dbReference>
<sequence>MTLDVDHSKAFRTPLQLRALVAAVKHAGSHDENDWIEWKSHYSLTEKQTKATLARHIIAMANRSVAKSSQAAKGCGYILVGVEPGEITGVTTIDLADLESGIRSYLGPHGPEWVPSYVTIEGKEVLVISVDPPKIGDPIHTLYKDFDKYYAGMIFVRRTAQTALAGPGEVLSLTQRAQSSEDRQSLAVEVTGKQIEVPLWTWLEETLETMLEQQREAVESGKVRKNRTAQGMLLPSLDYRSDDDYAREAERYLSDYHDYLTNTAKQTYTQKGFGELQLILCNPQERSYQQVRVEVEVPEGMSAFMGDDYGDKEFDAPRHPTPLGQENSIARGAIISANFLPNMRNQPDVFMRVERNRILCDVASLRAEETLSLPVAHLMSNSSWTTSTVTASWSITAVNAVGRTRGELEIVIGEELVRPDESPSTS</sequence>
<keyword evidence="3" id="KW-1185">Reference proteome</keyword>
<reference evidence="2 3" key="1">
    <citation type="submission" date="2022-10" db="EMBL/GenBank/DDBJ databases">
        <title>The complete genomes of actinobacterial strains from the NBC collection.</title>
        <authorList>
            <person name="Joergensen T.S."/>
            <person name="Alvarez Arevalo M."/>
            <person name="Sterndorff E.B."/>
            <person name="Faurdal D."/>
            <person name="Vuksanovic O."/>
            <person name="Mourched A.-S."/>
            <person name="Charusanti P."/>
            <person name="Shaw S."/>
            <person name="Blin K."/>
            <person name="Weber T."/>
        </authorList>
    </citation>
    <scope>NUCLEOTIDE SEQUENCE [LARGE SCALE GENOMIC DNA]</scope>
    <source>
        <strain evidence="2 3">NBC 01792</strain>
    </source>
</reference>
<dbReference type="EMBL" id="CP109083">
    <property type="protein sequence ID" value="WSB08212.1"/>
    <property type="molecule type" value="Genomic_DNA"/>
</dbReference>
<organism evidence="2 3">
    <name type="scientific">Streptomyces cyaneofuscatus</name>
    <dbReference type="NCBI Taxonomy" id="66883"/>
    <lineage>
        <taxon>Bacteria</taxon>
        <taxon>Bacillati</taxon>
        <taxon>Actinomycetota</taxon>
        <taxon>Actinomycetes</taxon>
        <taxon>Kitasatosporales</taxon>
        <taxon>Streptomycetaceae</taxon>
        <taxon>Streptomyces</taxon>
    </lineage>
</organism>
<evidence type="ECO:0000313" key="3">
    <source>
        <dbReference type="Proteomes" id="UP001356428"/>
    </source>
</evidence>